<sequence>MSIQYFSIRETIANRHPDFHDTLAQTRKVTGDTQQTWHGSMIEKVR</sequence>
<reference evidence="1" key="1">
    <citation type="submission" date="2018-10" db="EMBL/GenBank/DDBJ databases">
        <authorList>
            <person name="Gruber-Vodicka H."/>
            <person name="Jaeckle O."/>
        </authorList>
    </citation>
    <scope>NUCLEOTIDE SEQUENCE</scope>
</reference>
<name>A0A484H5K2_9ZZZZ</name>
<dbReference type="EMBL" id="LR026963">
    <property type="protein sequence ID" value="VBB69307.1"/>
    <property type="molecule type" value="Genomic_DNA"/>
</dbReference>
<dbReference type="AlphaFoldDB" id="A0A484H5K2"/>
<organism evidence="1">
    <name type="scientific">invertebrate metagenome</name>
    <dbReference type="NCBI Taxonomy" id="1711999"/>
    <lineage>
        <taxon>unclassified sequences</taxon>
        <taxon>metagenomes</taxon>
        <taxon>organismal metagenomes</taxon>
    </lineage>
</organism>
<gene>
    <name evidence="1" type="ORF">RIEGSTA812A_PEG_780</name>
</gene>
<accession>A0A484H5K2</accession>
<proteinExistence type="predicted"/>
<protein>
    <submittedName>
        <fullName evidence="1">Uncharacterized protein</fullName>
    </submittedName>
</protein>
<evidence type="ECO:0000313" key="1">
    <source>
        <dbReference type="EMBL" id="VBB69307.1"/>
    </source>
</evidence>